<dbReference type="GO" id="GO:0042597">
    <property type="term" value="C:periplasmic space"/>
    <property type="evidence" value="ECO:0007669"/>
    <property type="project" value="UniProtKB-SubCell"/>
</dbReference>
<comment type="pathway">
    <text evidence="2">Glycan biosynthesis; alginate biosynthesis.</text>
</comment>
<comment type="subcellular location">
    <subcellularLocation>
        <location evidence="1">Periplasm</location>
    </subcellularLocation>
</comment>
<accession>A0A0P0EZF8</accession>
<evidence type="ECO:0000256" key="1">
    <source>
        <dbReference type="ARBA" id="ARBA00004418"/>
    </source>
</evidence>
<dbReference type="GO" id="GO:0042121">
    <property type="term" value="P:alginic acid biosynthetic process"/>
    <property type="evidence" value="ECO:0007669"/>
    <property type="project" value="UniProtKB-UniPathway"/>
</dbReference>
<organism evidence="8 9">
    <name type="scientific">Azospirillum brasilense</name>
    <dbReference type="NCBI Taxonomy" id="192"/>
    <lineage>
        <taxon>Bacteria</taxon>
        <taxon>Pseudomonadati</taxon>
        <taxon>Pseudomonadota</taxon>
        <taxon>Alphaproteobacteria</taxon>
        <taxon>Rhodospirillales</taxon>
        <taxon>Azospirillaceae</taxon>
        <taxon>Azospirillum</taxon>
    </lineage>
</organism>
<keyword evidence="4" id="KW-0732">Signal</keyword>
<protein>
    <recommendedName>
        <fullName evidence="7">AlgX/AlgJ SGNH hydrolase-like domain-containing protein</fullName>
    </recommendedName>
</protein>
<dbReference type="GO" id="GO:0016740">
    <property type="term" value="F:transferase activity"/>
    <property type="evidence" value="ECO:0007669"/>
    <property type="project" value="UniProtKB-KW"/>
</dbReference>
<keyword evidence="6" id="KW-0016">Alginate biosynthesis</keyword>
<dbReference type="EMBL" id="CP032339">
    <property type="protein sequence ID" value="QCO08744.1"/>
    <property type="molecule type" value="Genomic_DNA"/>
</dbReference>
<sequence length="389" mass="41272">MAGGLDRILLRGLALAAALVLPLAFALDPPDGDLTELGGYAENRFGPKAPQAIFVPPLAEAARVGTGYDVLVFGDGFSRPDAEERHGRYGHYWTDHLRNLTGLTVGVRPADAATLAAQLVSPEFRERPPRVVILQLSESALETPVGGLELSTVTAPRPHGVAAPRPLPVEPLNRQPRSLERSRAQAWNPPPIGHALDLLVKALPRAVLNVTGGPVQERPLAYAGLFSSAAATTTLFRAEDFQPWRADHRLLEERRASLHAIQDAVEANGVTRFLLLVAPDKGTVYADFLLEPPPHRSAVDEVLGADPTLQAVPLAAGLTALAAGGVRDVYAPNGSRWGLEGQLYAARTVARTLGRLGVLTGAADASPDVAILPCRPGQGDCTPTRTQTD</sequence>
<name>A0A0P0EZF8_AZOBR</name>
<feature type="domain" description="AlgX/AlgJ SGNH hydrolase-like" evidence="7">
    <location>
        <begin position="235"/>
        <end position="356"/>
    </location>
</feature>
<keyword evidence="5" id="KW-0574">Periplasm</keyword>
<dbReference type="KEGG" id="abf:AMK58_12395"/>
<dbReference type="AlphaFoldDB" id="A0A0P0EZF8"/>
<proteinExistence type="predicted"/>
<gene>
    <name evidence="8" type="ORF">D3868_06605</name>
</gene>
<reference evidence="8 9" key="1">
    <citation type="submission" date="2018-09" db="EMBL/GenBank/DDBJ databases">
        <title>Whole genome based analysis of evolution and adaptive divergence in Indian and Brazilian strains of Azospirillum brasilense.</title>
        <authorList>
            <person name="Singh C."/>
            <person name="Tripathi A.K."/>
        </authorList>
    </citation>
    <scope>NUCLEOTIDE SEQUENCE [LARGE SCALE GENOMIC DNA]</scope>
    <source>
        <strain evidence="8 9">MTCC4038</strain>
    </source>
</reference>
<dbReference type="Pfam" id="PF16822">
    <property type="entry name" value="ALGX"/>
    <property type="match status" value="1"/>
</dbReference>
<evidence type="ECO:0000313" key="8">
    <source>
        <dbReference type="EMBL" id="QCO08744.1"/>
    </source>
</evidence>
<evidence type="ECO:0000256" key="6">
    <source>
        <dbReference type="ARBA" id="ARBA00022841"/>
    </source>
</evidence>
<evidence type="ECO:0000256" key="2">
    <source>
        <dbReference type="ARBA" id="ARBA00005182"/>
    </source>
</evidence>
<keyword evidence="3" id="KW-0808">Transferase</keyword>
<dbReference type="Proteomes" id="UP000298774">
    <property type="component" value="Chromosome"/>
</dbReference>
<evidence type="ECO:0000256" key="4">
    <source>
        <dbReference type="ARBA" id="ARBA00022729"/>
    </source>
</evidence>
<evidence type="ECO:0000313" key="9">
    <source>
        <dbReference type="Proteomes" id="UP000298774"/>
    </source>
</evidence>
<evidence type="ECO:0000256" key="3">
    <source>
        <dbReference type="ARBA" id="ARBA00022679"/>
    </source>
</evidence>
<evidence type="ECO:0000259" key="7">
    <source>
        <dbReference type="Pfam" id="PF16822"/>
    </source>
</evidence>
<dbReference type="UniPathway" id="UPA00286"/>
<evidence type="ECO:0000256" key="5">
    <source>
        <dbReference type="ARBA" id="ARBA00022764"/>
    </source>
</evidence>
<dbReference type="InterPro" id="IPR031811">
    <property type="entry name" value="ALGX/ALGJ_SGNH-like"/>
</dbReference>